<dbReference type="AlphaFoldDB" id="A0A922G4J1"/>
<reference evidence="2" key="1">
    <citation type="submission" date="2021-01" db="EMBL/GenBank/DDBJ databases">
        <authorList>
            <person name="Lovell J.T."/>
            <person name="Bentley N."/>
            <person name="Bhattarai G."/>
            <person name="Jenkins J.W."/>
            <person name="Sreedasyam A."/>
            <person name="Alarcon Y."/>
            <person name="Bock C."/>
            <person name="Boston L."/>
            <person name="Carlson J."/>
            <person name="Cervantes K."/>
            <person name="Clermont K."/>
            <person name="Krom N."/>
            <person name="Kubenka K."/>
            <person name="Mamidi S."/>
            <person name="Mattison C."/>
            <person name="Monteros M."/>
            <person name="Pisani C."/>
            <person name="Plott C."/>
            <person name="Rajasekar S."/>
            <person name="Rhein H.S."/>
            <person name="Rohla C."/>
            <person name="Song M."/>
            <person name="Hilaire R.S."/>
            <person name="Shu S."/>
            <person name="Wells L."/>
            <person name="Wang X."/>
            <person name="Webber J."/>
            <person name="Heerema R.J."/>
            <person name="Klein P."/>
            <person name="Conner P."/>
            <person name="Grauke L."/>
            <person name="Grimwood J."/>
            <person name="Schmutz J."/>
            <person name="Randall J.J."/>
        </authorList>
    </citation>
    <scope>NUCLEOTIDE SEQUENCE</scope>
    <source>
        <tissue evidence="2">Leaf</tissue>
    </source>
</reference>
<evidence type="ECO:0000313" key="3">
    <source>
        <dbReference type="Proteomes" id="UP000811246"/>
    </source>
</evidence>
<sequence>MGGIVEELPTKLARRNGEERLGESVEDAIGKKIENHGIARIRELIVSTSQDLEWKDIIMSFCFISVIAIALQAQQTHSNFPPSLYLLCFAMLLIFSALFVAKFISSKFPTLARALELLAVFVAAAAFFLAVAIPLPLPLKFATWAIFGVSLLTIIICNIFVCFR</sequence>
<feature type="transmembrane region" description="Helical" evidence="1">
    <location>
        <begin position="117"/>
        <end position="135"/>
    </location>
</feature>
<name>A0A922G4J1_CARIL</name>
<gene>
    <name evidence="2" type="ORF">I3842_01G173800</name>
</gene>
<dbReference type="PANTHER" id="PTHR34741">
    <property type="entry name" value="IMAP FAMILY MEMBER 1, PUTATIVE-RELATED"/>
    <property type="match status" value="1"/>
</dbReference>
<comment type="caution">
    <text evidence="2">The sequence shown here is derived from an EMBL/GenBank/DDBJ whole genome shotgun (WGS) entry which is preliminary data.</text>
</comment>
<evidence type="ECO:0000256" key="1">
    <source>
        <dbReference type="SAM" id="Phobius"/>
    </source>
</evidence>
<keyword evidence="1" id="KW-0812">Transmembrane</keyword>
<protein>
    <submittedName>
        <fullName evidence="2">Uncharacterized protein</fullName>
    </submittedName>
</protein>
<organism evidence="2 3">
    <name type="scientific">Carya illinoinensis</name>
    <name type="common">Pecan</name>
    <dbReference type="NCBI Taxonomy" id="32201"/>
    <lineage>
        <taxon>Eukaryota</taxon>
        <taxon>Viridiplantae</taxon>
        <taxon>Streptophyta</taxon>
        <taxon>Embryophyta</taxon>
        <taxon>Tracheophyta</taxon>
        <taxon>Spermatophyta</taxon>
        <taxon>Magnoliopsida</taxon>
        <taxon>eudicotyledons</taxon>
        <taxon>Gunneridae</taxon>
        <taxon>Pentapetalae</taxon>
        <taxon>rosids</taxon>
        <taxon>fabids</taxon>
        <taxon>Fagales</taxon>
        <taxon>Juglandaceae</taxon>
        <taxon>Carya</taxon>
    </lineage>
</organism>
<feature type="transmembrane region" description="Helical" evidence="1">
    <location>
        <begin position="57"/>
        <end position="77"/>
    </location>
</feature>
<accession>A0A922G4J1</accession>
<feature type="transmembrane region" description="Helical" evidence="1">
    <location>
        <begin position="83"/>
        <end position="105"/>
    </location>
</feature>
<dbReference type="EMBL" id="CM031825">
    <property type="protein sequence ID" value="KAG6732372.1"/>
    <property type="molecule type" value="Genomic_DNA"/>
</dbReference>
<keyword evidence="1" id="KW-0472">Membrane</keyword>
<dbReference type="Proteomes" id="UP000811246">
    <property type="component" value="Chromosome 1"/>
</dbReference>
<dbReference type="PANTHER" id="PTHR34741:SF1">
    <property type="entry name" value="PGG DOMAIN-CONTAINING PROTEIN"/>
    <property type="match status" value="1"/>
</dbReference>
<proteinExistence type="predicted"/>
<feature type="transmembrane region" description="Helical" evidence="1">
    <location>
        <begin position="141"/>
        <end position="163"/>
    </location>
</feature>
<evidence type="ECO:0000313" key="2">
    <source>
        <dbReference type="EMBL" id="KAG6732372.1"/>
    </source>
</evidence>
<keyword evidence="1" id="KW-1133">Transmembrane helix</keyword>